<dbReference type="GO" id="GO:0004731">
    <property type="term" value="F:purine-nucleoside phosphorylase activity"/>
    <property type="evidence" value="ECO:0007669"/>
    <property type="project" value="UniProtKB-EC"/>
</dbReference>
<evidence type="ECO:0000313" key="10">
    <source>
        <dbReference type="EMBL" id="MBM7657861.1"/>
    </source>
</evidence>
<dbReference type="PANTHER" id="PTHR11904:SF9">
    <property type="entry name" value="PURINE NUCLEOSIDE PHOSPHORYLASE-RELATED"/>
    <property type="match status" value="1"/>
</dbReference>
<protein>
    <recommendedName>
        <fullName evidence="8">Purine nucleoside phosphorylase</fullName>
        <ecNumber evidence="8">2.4.2.1</ecNumber>
    </recommendedName>
    <alternativeName>
        <fullName evidence="8">Inosine-guanosine phosphorylase</fullName>
    </alternativeName>
</protein>
<evidence type="ECO:0000256" key="4">
    <source>
        <dbReference type="ARBA" id="ARBA00011233"/>
    </source>
</evidence>
<evidence type="ECO:0000256" key="3">
    <source>
        <dbReference type="ARBA" id="ARBA00006751"/>
    </source>
</evidence>
<dbReference type="NCBIfam" id="TIGR01697">
    <property type="entry name" value="PNPH-PUNA-XAPA"/>
    <property type="match status" value="1"/>
</dbReference>
<organism evidence="10 11">
    <name type="scientific">Sporolactobacillus spathodeae</name>
    <dbReference type="NCBI Taxonomy" id="1465502"/>
    <lineage>
        <taxon>Bacteria</taxon>
        <taxon>Bacillati</taxon>
        <taxon>Bacillota</taxon>
        <taxon>Bacilli</taxon>
        <taxon>Bacillales</taxon>
        <taxon>Sporolactobacillaceae</taxon>
        <taxon>Sporolactobacillus</taxon>
    </lineage>
</organism>
<evidence type="ECO:0000256" key="5">
    <source>
        <dbReference type="ARBA" id="ARBA00022676"/>
    </source>
</evidence>
<dbReference type="EC" id="2.4.2.1" evidence="8"/>
<keyword evidence="5 8" id="KW-0328">Glycosyltransferase</keyword>
<dbReference type="Pfam" id="PF01048">
    <property type="entry name" value="PNP_UDP_1"/>
    <property type="match status" value="1"/>
</dbReference>
<comment type="caution">
    <text evidence="10">The sequence shown here is derived from an EMBL/GenBank/DDBJ whole genome shotgun (WGS) entry which is preliminary data.</text>
</comment>
<evidence type="ECO:0000256" key="7">
    <source>
        <dbReference type="ARBA" id="ARBA00048556"/>
    </source>
</evidence>
<comment type="catalytic activity">
    <reaction evidence="7">
        <text>a purine 2'-deoxy-D-ribonucleoside + phosphate = a purine nucleobase + 2-deoxy-alpha-D-ribose 1-phosphate</text>
        <dbReference type="Rhea" id="RHEA:36431"/>
        <dbReference type="ChEBI" id="CHEBI:26386"/>
        <dbReference type="ChEBI" id="CHEBI:43474"/>
        <dbReference type="ChEBI" id="CHEBI:57259"/>
        <dbReference type="ChEBI" id="CHEBI:142361"/>
        <dbReference type="EC" id="2.4.2.1"/>
    </reaction>
</comment>
<evidence type="ECO:0000313" key="11">
    <source>
        <dbReference type="Proteomes" id="UP000823201"/>
    </source>
</evidence>
<comment type="similarity">
    <text evidence="3 8">Belongs to the PNP/MTAP phosphorylase family.</text>
</comment>
<reference evidence="10 11" key="1">
    <citation type="submission" date="2021-01" db="EMBL/GenBank/DDBJ databases">
        <title>Genomic Encyclopedia of Type Strains, Phase IV (KMG-IV): sequencing the most valuable type-strain genomes for metagenomic binning, comparative biology and taxonomic classification.</title>
        <authorList>
            <person name="Goeker M."/>
        </authorList>
    </citation>
    <scope>NUCLEOTIDE SEQUENCE [LARGE SCALE GENOMIC DNA]</scope>
    <source>
        <strain evidence="10 11">DSM 100968</strain>
    </source>
</reference>
<evidence type="ECO:0000256" key="1">
    <source>
        <dbReference type="ARBA" id="ARBA00002678"/>
    </source>
</evidence>
<comment type="subunit">
    <text evidence="4">Homotrimer.</text>
</comment>
<dbReference type="PANTHER" id="PTHR11904">
    <property type="entry name" value="METHYLTHIOADENOSINE/PURINE NUCLEOSIDE PHOSPHORYLASE"/>
    <property type="match status" value="1"/>
</dbReference>
<evidence type="ECO:0000259" key="9">
    <source>
        <dbReference type="Pfam" id="PF01048"/>
    </source>
</evidence>
<dbReference type="InterPro" id="IPR035994">
    <property type="entry name" value="Nucleoside_phosphorylase_sf"/>
</dbReference>
<dbReference type="CDD" id="cd09009">
    <property type="entry name" value="PNP-EcPNPII_like"/>
    <property type="match status" value="1"/>
</dbReference>
<dbReference type="RefSeq" id="WP_205006175.1">
    <property type="nucleotide sequence ID" value="NZ_CBCRXA010000009.1"/>
</dbReference>
<evidence type="ECO:0000256" key="8">
    <source>
        <dbReference type="PIRNR" id="PIRNR000477"/>
    </source>
</evidence>
<evidence type="ECO:0000256" key="2">
    <source>
        <dbReference type="ARBA" id="ARBA00005058"/>
    </source>
</evidence>
<keyword evidence="6 8" id="KW-0808">Transferase</keyword>
<evidence type="ECO:0000256" key="6">
    <source>
        <dbReference type="ARBA" id="ARBA00022679"/>
    </source>
</evidence>
<dbReference type="InterPro" id="IPR018099">
    <property type="entry name" value="Purine_phosphorylase-2_CS"/>
</dbReference>
<comment type="pathway">
    <text evidence="2 8">Purine metabolism; purine nucleoside salvage.</text>
</comment>
<dbReference type="NCBIfam" id="TIGR01700">
    <property type="entry name" value="PNPH"/>
    <property type="match status" value="1"/>
</dbReference>
<dbReference type="PROSITE" id="PS01240">
    <property type="entry name" value="PNP_MTAP_2"/>
    <property type="match status" value="1"/>
</dbReference>
<feature type="domain" description="Nucleoside phosphorylase" evidence="9">
    <location>
        <begin position="21"/>
        <end position="266"/>
    </location>
</feature>
<proteinExistence type="inferred from homology"/>
<comment type="function">
    <text evidence="1">The purine nucleoside phosphorylases catalyze the phosphorolytic breakdown of the N-glycosidic bond in the beta-(deoxy)ribonucleoside molecules, with the formation of the corresponding free purine bases and pentose-1-phosphate. Cleaves guanosine, inosine, 2'-deoxyguanosine and 2'-deoxyinosine.</text>
</comment>
<dbReference type="SUPFAM" id="SSF53167">
    <property type="entry name" value="Purine and uridine phosphorylases"/>
    <property type="match status" value="1"/>
</dbReference>
<sequence length="269" mass="29053">MSQLSEVLDALHLNETNRPAIGLILGSGLGDIADQIENAQIIPYQSLPHFPVPTVEGHKGRFVIGQLEGKKVIAMQGRYHHYEGHSLQQVAFPVAVMKGLGIHTLIVTNACGGINTSFHPGDLMLITDHINMLGTSPLIGPNDPELGPRFPDMSAVYDKTLIKLAEKEAVNLHLPIRQGVYLATSGPQYETPAEIRMMRVMGADAVGMSTVPEVIAAAHAGLRVLGISCITNMASGILNQKLAHQEVIETAERVKDHFIALVRRTLAAM</sequence>
<gene>
    <name evidence="10" type="ORF">JOC27_001311</name>
</gene>
<dbReference type="Gene3D" id="3.40.50.1580">
    <property type="entry name" value="Nucleoside phosphorylase domain"/>
    <property type="match status" value="1"/>
</dbReference>
<dbReference type="InterPro" id="IPR011270">
    <property type="entry name" value="Pur_Nuc_Pase_Ino/Guo-sp"/>
</dbReference>
<dbReference type="InterPro" id="IPR000845">
    <property type="entry name" value="Nucleoside_phosphorylase_d"/>
</dbReference>
<dbReference type="EMBL" id="JAFBEV010000009">
    <property type="protein sequence ID" value="MBM7657861.1"/>
    <property type="molecule type" value="Genomic_DNA"/>
</dbReference>
<accession>A0ABS2Q7U8</accession>
<dbReference type="Proteomes" id="UP000823201">
    <property type="component" value="Unassembled WGS sequence"/>
</dbReference>
<dbReference type="NCBIfam" id="NF006054">
    <property type="entry name" value="PRK08202.1"/>
    <property type="match status" value="1"/>
</dbReference>
<keyword evidence="11" id="KW-1185">Reference proteome</keyword>
<name>A0ABS2Q7U8_9BACL</name>
<dbReference type="InterPro" id="IPR011268">
    <property type="entry name" value="Purine_phosphorylase"/>
</dbReference>
<dbReference type="PIRSF" id="PIRSF000477">
    <property type="entry name" value="PurNPase"/>
    <property type="match status" value="1"/>
</dbReference>